<reference evidence="1" key="2">
    <citation type="journal article" date="2015" name="Data Brief">
        <title>Shoot transcriptome of the giant reed, Arundo donax.</title>
        <authorList>
            <person name="Barrero R.A."/>
            <person name="Guerrero F.D."/>
            <person name="Moolhuijzen P."/>
            <person name="Goolsby J.A."/>
            <person name="Tidwell J."/>
            <person name="Bellgard S.E."/>
            <person name="Bellgard M.I."/>
        </authorList>
    </citation>
    <scope>NUCLEOTIDE SEQUENCE</scope>
    <source>
        <tissue evidence="1">Shoot tissue taken approximately 20 cm above the soil surface</tissue>
    </source>
</reference>
<dbReference type="EMBL" id="GBRH01276971">
    <property type="protein sequence ID" value="JAD20924.1"/>
    <property type="molecule type" value="Transcribed_RNA"/>
</dbReference>
<evidence type="ECO:0000313" key="1">
    <source>
        <dbReference type="EMBL" id="JAD20924.1"/>
    </source>
</evidence>
<organism evidence="1">
    <name type="scientific">Arundo donax</name>
    <name type="common">Giant reed</name>
    <name type="synonym">Donax arundinaceus</name>
    <dbReference type="NCBI Taxonomy" id="35708"/>
    <lineage>
        <taxon>Eukaryota</taxon>
        <taxon>Viridiplantae</taxon>
        <taxon>Streptophyta</taxon>
        <taxon>Embryophyta</taxon>
        <taxon>Tracheophyta</taxon>
        <taxon>Spermatophyta</taxon>
        <taxon>Magnoliopsida</taxon>
        <taxon>Liliopsida</taxon>
        <taxon>Poales</taxon>
        <taxon>Poaceae</taxon>
        <taxon>PACMAD clade</taxon>
        <taxon>Arundinoideae</taxon>
        <taxon>Arundineae</taxon>
        <taxon>Arundo</taxon>
    </lineage>
</organism>
<proteinExistence type="predicted"/>
<dbReference type="AlphaFoldDB" id="A0A0A8Y4N8"/>
<reference evidence="1" key="1">
    <citation type="submission" date="2014-09" db="EMBL/GenBank/DDBJ databases">
        <authorList>
            <person name="Magalhaes I.L.F."/>
            <person name="Oliveira U."/>
            <person name="Santos F.R."/>
            <person name="Vidigal T.H.D.A."/>
            <person name="Brescovit A.D."/>
            <person name="Santos A.J."/>
        </authorList>
    </citation>
    <scope>NUCLEOTIDE SEQUENCE</scope>
    <source>
        <tissue evidence="1">Shoot tissue taken approximately 20 cm above the soil surface</tissue>
    </source>
</reference>
<name>A0A0A8Y4N8_ARUDO</name>
<accession>A0A0A8Y4N8</accession>
<protein>
    <submittedName>
        <fullName evidence="1">Uncharacterized protein</fullName>
    </submittedName>
</protein>
<sequence length="43" mass="4912">MVLFVRNTSCSFGSNSNSASFTRLSNFLPFIVCRFEMKKLDDT</sequence>